<keyword evidence="1" id="KW-0472">Membrane</keyword>
<feature type="transmembrane region" description="Helical" evidence="1">
    <location>
        <begin position="98"/>
        <end position="120"/>
    </location>
</feature>
<organism evidence="2 3">
    <name type="scientific">Sphingomonas prati</name>
    <dbReference type="NCBI Taxonomy" id="1843237"/>
    <lineage>
        <taxon>Bacteria</taxon>
        <taxon>Pseudomonadati</taxon>
        <taxon>Pseudomonadota</taxon>
        <taxon>Alphaproteobacteria</taxon>
        <taxon>Sphingomonadales</taxon>
        <taxon>Sphingomonadaceae</taxon>
        <taxon>Sphingomonas</taxon>
    </lineage>
</organism>
<feature type="transmembrane region" description="Helical" evidence="1">
    <location>
        <begin position="45"/>
        <end position="65"/>
    </location>
</feature>
<dbReference type="OrthoDB" id="7509246at2"/>
<keyword evidence="1" id="KW-1133">Transmembrane helix</keyword>
<proteinExistence type="predicted"/>
<evidence type="ECO:0000313" key="2">
    <source>
        <dbReference type="EMBL" id="MBB5729162.1"/>
    </source>
</evidence>
<keyword evidence="3" id="KW-1185">Reference proteome</keyword>
<comment type="caution">
    <text evidence="2">The sequence shown here is derived from an EMBL/GenBank/DDBJ whole genome shotgun (WGS) entry which is preliminary data.</text>
</comment>
<feature type="transmembrane region" description="Helical" evidence="1">
    <location>
        <begin position="12"/>
        <end position="33"/>
    </location>
</feature>
<keyword evidence="1" id="KW-0812">Transmembrane</keyword>
<dbReference type="EMBL" id="JACIJR010000003">
    <property type="protein sequence ID" value="MBB5729162.1"/>
    <property type="molecule type" value="Genomic_DNA"/>
</dbReference>
<feature type="transmembrane region" description="Helical" evidence="1">
    <location>
        <begin position="72"/>
        <end position="92"/>
    </location>
</feature>
<evidence type="ECO:0000313" key="3">
    <source>
        <dbReference type="Proteomes" id="UP000546701"/>
    </source>
</evidence>
<protein>
    <submittedName>
        <fullName evidence="2">Cbb3-type cytochrome oxidase subunit 3</fullName>
    </submittedName>
</protein>
<dbReference type="AlphaFoldDB" id="A0A7W9BS98"/>
<gene>
    <name evidence="2" type="ORF">FHS99_001640</name>
</gene>
<sequence>MRPKSIVQFEYVYIAALLLGIVATYLMAGQTAALMQMNGMPVSEGALITIQWVMAAILAGIALLASRKASNVARWIVIVLCGLAVVSFLFSVQNLSAMGSVSILAVSQFVLSIVVIYLLFRPDAKAWFAGVRG</sequence>
<reference evidence="2 3" key="1">
    <citation type="submission" date="2020-08" db="EMBL/GenBank/DDBJ databases">
        <title>Genomic Encyclopedia of Type Strains, Phase IV (KMG-IV): sequencing the most valuable type-strain genomes for metagenomic binning, comparative biology and taxonomic classification.</title>
        <authorList>
            <person name="Goeker M."/>
        </authorList>
    </citation>
    <scope>NUCLEOTIDE SEQUENCE [LARGE SCALE GENOMIC DNA]</scope>
    <source>
        <strain evidence="2 3">DSM 103336</strain>
    </source>
</reference>
<accession>A0A7W9BS98</accession>
<name>A0A7W9BS98_9SPHN</name>
<evidence type="ECO:0000256" key="1">
    <source>
        <dbReference type="SAM" id="Phobius"/>
    </source>
</evidence>
<dbReference type="RefSeq" id="WP_157174760.1">
    <property type="nucleotide sequence ID" value="NZ_BMJP01000002.1"/>
</dbReference>
<dbReference type="Proteomes" id="UP000546701">
    <property type="component" value="Unassembled WGS sequence"/>
</dbReference>